<keyword evidence="9 11" id="KW-0807">Transducer</keyword>
<dbReference type="GO" id="GO:0007165">
    <property type="term" value="P:signal transduction"/>
    <property type="evidence" value="ECO:0007669"/>
    <property type="project" value="UniProtKB-KW"/>
</dbReference>
<evidence type="ECO:0000313" key="17">
    <source>
        <dbReference type="Proteomes" id="UP000268829"/>
    </source>
</evidence>
<dbReference type="InterPro" id="IPR033479">
    <property type="entry name" value="dCache_1"/>
</dbReference>
<feature type="domain" description="Methyl-accepting transducer" evidence="14">
    <location>
        <begin position="373"/>
        <end position="609"/>
    </location>
</feature>
<dbReference type="PROSITE" id="PS50885">
    <property type="entry name" value="HAMP"/>
    <property type="match status" value="1"/>
</dbReference>
<dbReference type="Proteomes" id="UP000268829">
    <property type="component" value="Unassembled WGS sequence"/>
</dbReference>
<feature type="transmembrane region" description="Helical" evidence="13">
    <location>
        <begin position="283"/>
        <end position="305"/>
    </location>
</feature>
<dbReference type="InterPro" id="IPR003122">
    <property type="entry name" value="Tar_rcpt_lig-bd"/>
</dbReference>
<evidence type="ECO:0000259" key="14">
    <source>
        <dbReference type="PROSITE" id="PS50111"/>
    </source>
</evidence>
<dbReference type="RefSeq" id="WP_122904373.1">
    <property type="nucleotide sequence ID" value="NZ_RHHS01000018.1"/>
</dbReference>
<dbReference type="GO" id="GO:0005886">
    <property type="term" value="C:plasma membrane"/>
    <property type="evidence" value="ECO:0007669"/>
    <property type="project" value="UniProtKB-SubCell"/>
</dbReference>
<evidence type="ECO:0000256" key="13">
    <source>
        <dbReference type="SAM" id="Phobius"/>
    </source>
</evidence>
<evidence type="ECO:0000256" key="10">
    <source>
        <dbReference type="ARBA" id="ARBA00029447"/>
    </source>
</evidence>
<evidence type="ECO:0000256" key="7">
    <source>
        <dbReference type="ARBA" id="ARBA00022989"/>
    </source>
</evidence>
<organism evidence="16 17">
    <name type="scientific">Brevibacillus gelatini</name>
    <dbReference type="NCBI Taxonomy" id="1655277"/>
    <lineage>
        <taxon>Bacteria</taxon>
        <taxon>Bacillati</taxon>
        <taxon>Bacillota</taxon>
        <taxon>Bacilli</taxon>
        <taxon>Bacillales</taxon>
        <taxon>Paenibacillaceae</taxon>
        <taxon>Brevibacillus</taxon>
    </lineage>
</organism>
<keyword evidence="7 13" id="KW-1133">Transmembrane helix</keyword>
<sequence>MKKWSLEWLKSFKTKLIVTFLLILIVPSLIVGGFSFQQARQEIDKQIMKSASENVTLVNTIISNTFEPKIKDADYLAKIISKSMYTGTDSPEVMKYLDLYMGLNPESASVMLGTTDGQYYCLPKQEVSADFDPRTRDWYKMAMANKGKAIITEPYISAITGEVLVAIAKVTDDGSGVVGITMGIDQINEVAGSVKIGTNGYVIVLDGSKKFVVHPEEKVGEKAEDSFYENLYQQQTGQFSYLLKNQPKVIHYLTNEITGWKVAGTMYSKEVDDAASPIFSQTIWTIAVCLLVGGGLVFAILRSIIVRIERIKEHALRVSQGVLTEAIEVRASDEIGELGRAFNMMQEQLRALISDVEARAELVAASSEQLTASAQQTSIATEMVTTAVQEVAGSAEKQNGLIEGNVHSLQEVVEGVGQITQSVQALSDIAAKTTEQANEGGISVEQVMGQINSINHSVEKSDQMIRSLYDRSKEISSISDVISGIAQQTNLLALNAAIEAARAGEHGKGFAVVATEVRLLAEQSQESAKQISELIAEIQKETRQSVDNMEKVKQDVEKGMTLSEETIQKFADIIMSTDQTNPLIQEVSSIAGQIAAAVQEVTAGANELAVIARGNAETAEEVAASSEEQLASMQEISSSAQALSSLSEELRGLINKFTYK</sequence>
<evidence type="ECO:0000256" key="12">
    <source>
        <dbReference type="SAM" id="Coils"/>
    </source>
</evidence>
<evidence type="ECO:0000313" key="16">
    <source>
        <dbReference type="EMBL" id="RNB58167.1"/>
    </source>
</evidence>
<accession>A0A3M8B540</accession>
<dbReference type="Pfam" id="PF02743">
    <property type="entry name" value="dCache_1"/>
    <property type="match status" value="1"/>
</dbReference>
<comment type="caution">
    <text evidence="16">The sequence shown here is derived from an EMBL/GenBank/DDBJ whole genome shotgun (WGS) entry which is preliminary data.</text>
</comment>
<comment type="subcellular location">
    <subcellularLocation>
        <location evidence="1">Cell inner membrane</location>
        <topology evidence="1">Multi-pass membrane protein</topology>
    </subcellularLocation>
</comment>
<reference evidence="16 17" key="1">
    <citation type="submission" date="2018-10" db="EMBL/GenBank/DDBJ databases">
        <title>Phylogenomics of Brevibacillus.</title>
        <authorList>
            <person name="Dunlap C."/>
        </authorList>
    </citation>
    <scope>NUCLEOTIDE SEQUENCE [LARGE SCALE GENOMIC DNA]</scope>
    <source>
        <strain evidence="16 17">DSM 100115</strain>
    </source>
</reference>
<dbReference type="CDD" id="cd18773">
    <property type="entry name" value="PDC1_HK_sensor"/>
    <property type="match status" value="1"/>
</dbReference>
<evidence type="ECO:0000256" key="1">
    <source>
        <dbReference type="ARBA" id="ARBA00004429"/>
    </source>
</evidence>
<dbReference type="CDD" id="cd11386">
    <property type="entry name" value="MCP_signal"/>
    <property type="match status" value="1"/>
</dbReference>
<keyword evidence="3" id="KW-0488">Methylation</keyword>
<dbReference type="PRINTS" id="PR00260">
    <property type="entry name" value="CHEMTRNSDUCR"/>
</dbReference>
<dbReference type="CDD" id="cd12912">
    <property type="entry name" value="PDC2_MCP_like"/>
    <property type="match status" value="1"/>
</dbReference>
<evidence type="ECO:0000256" key="9">
    <source>
        <dbReference type="ARBA" id="ARBA00023224"/>
    </source>
</evidence>
<dbReference type="SMART" id="SM00283">
    <property type="entry name" value="MA"/>
    <property type="match status" value="1"/>
</dbReference>
<evidence type="ECO:0000256" key="11">
    <source>
        <dbReference type="PROSITE-ProRule" id="PRU00284"/>
    </source>
</evidence>
<keyword evidence="17" id="KW-1185">Reference proteome</keyword>
<dbReference type="Pfam" id="PF00015">
    <property type="entry name" value="MCPsignal"/>
    <property type="match status" value="1"/>
</dbReference>
<dbReference type="AlphaFoldDB" id="A0A3M8B540"/>
<dbReference type="CDD" id="cd06225">
    <property type="entry name" value="HAMP"/>
    <property type="match status" value="1"/>
</dbReference>
<keyword evidence="6 13" id="KW-0812">Transmembrane</keyword>
<feature type="domain" description="HAMP" evidence="15">
    <location>
        <begin position="302"/>
        <end position="354"/>
    </location>
</feature>
<dbReference type="InterPro" id="IPR003660">
    <property type="entry name" value="HAMP_dom"/>
</dbReference>
<name>A0A3M8B540_9BACL</name>
<evidence type="ECO:0000256" key="2">
    <source>
        <dbReference type="ARBA" id="ARBA00022475"/>
    </source>
</evidence>
<dbReference type="Gene3D" id="1.10.287.950">
    <property type="entry name" value="Methyl-accepting chemotaxis protein"/>
    <property type="match status" value="1"/>
</dbReference>
<dbReference type="Pfam" id="PF00672">
    <property type="entry name" value="HAMP"/>
    <property type="match status" value="1"/>
</dbReference>
<dbReference type="PANTHER" id="PTHR32089:SF114">
    <property type="entry name" value="METHYL-ACCEPTING CHEMOTAXIS PROTEIN MCPB"/>
    <property type="match status" value="1"/>
</dbReference>
<dbReference type="InterPro" id="IPR004090">
    <property type="entry name" value="Chemotax_Me-accpt_rcpt"/>
</dbReference>
<dbReference type="Gene3D" id="3.30.450.20">
    <property type="entry name" value="PAS domain"/>
    <property type="match status" value="2"/>
</dbReference>
<dbReference type="PROSITE" id="PS50111">
    <property type="entry name" value="CHEMOTAXIS_TRANSDUC_2"/>
    <property type="match status" value="1"/>
</dbReference>
<keyword evidence="5" id="KW-0997">Cell inner membrane</keyword>
<evidence type="ECO:0000259" key="15">
    <source>
        <dbReference type="PROSITE" id="PS50885"/>
    </source>
</evidence>
<proteinExistence type="inferred from homology"/>
<dbReference type="SMART" id="SM00319">
    <property type="entry name" value="TarH"/>
    <property type="match status" value="1"/>
</dbReference>
<evidence type="ECO:0000256" key="5">
    <source>
        <dbReference type="ARBA" id="ARBA00022519"/>
    </source>
</evidence>
<dbReference type="InterPro" id="IPR004089">
    <property type="entry name" value="MCPsignal_dom"/>
</dbReference>
<evidence type="ECO:0000256" key="4">
    <source>
        <dbReference type="ARBA" id="ARBA00022500"/>
    </source>
</evidence>
<dbReference type="PANTHER" id="PTHR32089">
    <property type="entry name" value="METHYL-ACCEPTING CHEMOTAXIS PROTEIN MCPB"/>
    <property type="match status" value="1"/>
</dbReference>
<protein>
    <submittedName>
        <fullName evidence="16">HAMP domain-containing protein</fullName>
    </submittedName>
</protein>
<comment type="similarity">
    <text evidence="10">Belongs to the methyl-accepting chemotaxis (MCP) protein family.</text>
</comment>
<keyword evidence="4" id="KW-0145">Chemotaxis</keyword>
<dbReference type="GO" id="GO:0004888">
    <property type="term" value="F:transmembrane signaling receptor activity"/>
    <property type="evidence" value="ECO:0007669"/>
    <property type="project" value="InterPro"/>
</dbReference>
<dbReference type="InterPro" id="IPR029151">
    <property type="entry name" value="Sensor-like_sf"/>
</dbReference>
<keyword evidence="12" id="KW-0175">Coiled coil</keyword>
<dbReference type="SUPFAM" id="SSF103190">
    <property type="entry name" value="Sensory domain-like"/>
    <property type="match status" value="1"/>
</dbReference>
<keyword evidence="2" id="KW-1003">Cell membrane</keyword>
<dbReference type="EMBL" id="RHHS01000018">
    <property type="protein sequence ID" value="RNB58167.1"/>
    <property type="molecule type" value="Genomic_DNA"/>
</dbReference>
<evidence type="ECO:0000256" key="6">
    <source>
        <dbReference type="ARBA" id="ARBA00022692"/>
    </source>
</evidence>
<gene>
    <name evidence="16" type="ORF">EDM57_08660</name>
</gene>
<keyword evidence="8 13" id="KW-0472">Membrane</keyword>
<dbReference type="GO" id="GO:0006935">
    <property type="term" value="P:chemotaxis"/>
    <property type="evidence" value="ECO:0007669"/>
    <property type="project" value="UniProtKB-KW"/>
</dbReference>
<dbReference type="SMART" id="SM00304">
    <property type="entry name" value="HAMP"/>
    <property type="match status" value="1"/>
</dbReference>
<evidence type="ECO:0000256" key="8">
    <source>
        <dbReference type="ARBA" id="ARBA00023136"/>
    </source>
</evidence>
<feature type="coiled-coil region" evidence="12">
    <location>
        <begin position="521"/>
        <end position="555"/>
    </location>
</feature>
<evidence type="ECO:0000256" key="3">
    <source>
        <dbReference type="ARBA" id="ARBA00022481"/>
    </source>
</evidence>
<dbReference type="SUPFAM" id="SSF58104">
    <property type="entry name" value="Methyl-accepting chemotaxis protein (MCP) signaling domain"/>
    <property type="match status" value="1"/>
</dbReference>